<sequence length="123" mass="13181">MLENFKVIVGYVDGVPIYTDLLSLFQSAPGNSGKSLEDFKNWFFNLSAAALPGADSGAPAPTLAEVQLSLAKEAGYQTVAEWLQSFKETPLNEPAETALNSIVGDDMLKEILSLLGENQDGTK</sequence>
<name>A0A0J0YSZ8_9NEIS</name>
<dbReference type="RefSeq" id="WP_047760466.1">
    <property type="nucleotide sequence ID" value="NZ_CP091510.1"/>
</dbReference>
<dbReference type="STRING" id="1470200.PL75_03125"/>
<evidence type="ECO:0000313" key="1">
    <source>
        <dbReference type="EMBL" id="KLT73239.1"/>
    </source>
</evidence>
<protein>
    <submittedName>
        <fullName evidence="1">Uncharacterized protein</fullName>
    </submittedName>
</protein>
<organism evidence="1 2">
    <name type="scientific">Neisseria arctica</name>
    <dbReference type="NCBI Taxonomy" id="1470200"/>
    <lineage>
        <taxon>Bacteria</taxon>
        <taxon>Pseudomonadati</taxon>
        <taxon>Pseudomonadota</taxon>
        <taxon>Betaproteobacteria</taxon>
        <taxon>Neisseriales</taxon>
        <taxon>Neisseriaceae</taxon>
        <taxon>Neisseria</taxon>
    </lineage>
</organism>
<reference evidence="1 2" key="1">
    <citation type="submission" date="2014-11" db="EMBL/GenBank/DDBJ databases">
        <title>Genome of a novel goose pathogen.</title>
        <authorList>
            <person name="Hansen C.M."/>
            <person name="Hueffer K."/>
            <person name="Choi S.C."/>
        </authorList>
    </citation>
    <scope>NUCLEOTIDE SEQUENCE [LARGE SCALE GENOMIC DNA]</scope>
    <source>
        <strain evidence="1 2">KH1503</strain>
    </source>
</reference>
<accession>A0A0J0YSZ8</accession>
<dbReference type="Proteomes" id="UP000036027">
    <property type="component" value="Unassembled WGS sequence"/>
</dbReference>
<dbReference type="AlphaFoldDB" id="A0A0J0YSZ8"/>
<keyword evidence="2" id="KW-1185">Reference proteome</keyword>
<dbReference type="PATRIC" id="fig|1470200.3.peg.1735"/>
<proteinExistence type="predicted"/>
<comment type="caution">
    <text evidence="1">The sequence shown here is derived from an EMBL/GenBank/DDBJ whole genome shotgun (WGS) entry which is preliminary data.</text>
</comment>
<dbReference type="EMBL" id="JTDO01000004">
    <property type="protein sequence ID" value="KLT73239.1"/>
    <property type="molecule type" value="Genomic_DNA"/>
</dbReference>
<evidence type="ECO:0000313" key="2">
    <source>
        <dbReference type="Proteomes" id="UP000036027"/>
    </source>
</evidence>
<gene>
    <name evidence="1" type="ORF">PL75_03125</name>
</gene>